<gene>
    <name evidence="2" type="ORF">DIATSA_LOCUS9727</name>
</gene>
<accession>A0A9N9R969</accession>
<name>A0A9N9R969_9NEOP</name>
<dbReference type="AlphaFoldDB" id="A0A9N9R969"/>
<sequence>MSRHLCVFKCITFNTVTLKHYSGIKINPVYINTMILIIVLFLVLSRTIDLNTKVFTVNSTVSFVSRAICGRTVPVTLNRRNIIEHSPLPPEHSISQFIKIISVGNDQLKRFLTSPESQVLNKMTSEESNKDLSDSSVTEIDKGRITFVDDDIPKGVGSSKVNRDSLTSRLLNEKDTAKDKKPDFESNNGKITFVDDDKTEIPKFKLRHSINAEEPPITQDINSTMTTRTYLDDRTALEGDQCPTGFKRVHGVCVEIDN</sequence>
<keyword evidence="1" id="KW-1133">Transmembrane helix</keyword>
<reference evidence="2" key="2">
    <citation type="submission" date="2022-10" db="EMBL/GenBank/DDBJ databases">
        <authorList>
            <consortium name="ENA_rothamsted_submissions"/>
            <consortium name="culmorum"/>
            <person name="King R."/>
        </authorList>
    </citation>
    <scope>NUCLEOTIDE SEQUENCE</scope>
</reference>
<evidence type="ECO:0000256" key="1">
    <source>
        <dbReference type="SAM" id="Phobius"/>
    </source>
</evidence>
<evidence type="ECO:0000313" key="3">
    <source>
        <dbReference type="Proteomes" id="UP001153714"/>
    </source>
</evidence>
<protein>
    <submittedName>
        <fullName evidence="2">Uncharacterized protein</fullName>
    </submittedName>
</protein>
<reference evidence="2" key="1">
    <citation type="submission" date="2021-12" db="EMBL/GenBank/DDBJ databases">
        <authorList>
            <person name="King R."/>
        </authorList>
    </citation>
    <scope>NUCLEOTIDE SEQUENCE</scope>
</reference>
<dbReference type="OrthoDB" id="7437848at2759"/>
<organism evidence="2 3">
    <name type="scientific">Diatraea saccharalis</name>
    <name type="common">sugarcane borer</name>
    <dbReference type="NCBI Taxonomy" id="40085"/>
    <lineage>
        <taxon>Eukaryota</taxon>
        <taxon>Metazoa</taxon>
        <taxon>Ecdysozoa</taxon>
        <taxon>Arthropoda</taxon>
        <taxon>Hexapoda</taxon>
        <taxon>Insecta</taxon>
        <taxon>Pterygota</taxon>
        <taxon>Neoptera</taxon>
        <taxon>Endopterygota</taxon>
        <taxon>Lepidoptera</taxon>
        <taxon>Glossata</taxon>
        <taxon>Ditrysia</taxon>
        <taxon>Pyraloidea</taxon>
        <taxon>Crambidae</taxon>
        <taxon>Crambinae</taxon>
        <taxon>Diatraea</taxon>
    </lineage>
</organism>
<dbReference type="EMBL" id="OU893335">
    <property type="protein sequence ID" value="CAG9792172.1"/>
    <property type="molecule type" value="Genomic_DNA"/>
</dbReference>
<keyword evidence="3" id="KW-1185">Reference proteome</keyword>
<proteinExistence type="predicted"/>
<evidence type="ECO:0000313" key="2">
    <source>
        <dbReference type="EMBL" id="CAG9792172.1"/>
    </source>
</evidence>
<feature type="transmembrane region" description="Helical" evidence="1">
    <location>
        <begin position="29"/>
        <end position="48"/>
    </location>
</feature>
<dbReference type="Proteomes" id="UP001153714">
    <property type="component" value="Chromosome 4"/>
</dbReference>
<keyword evidence="1" id="KW-0472">Membrane</keyword>
<keyword evidence="1" id="KW-0812">Transmembrane</keyword>